<dbReference type="Proteomes" id="UP000763557">
    <property type="component" value="Unassembled WGS sequence"/>
</dbReference>
<reference evidence="2 3" key="1">
    <citation type="submission" date="2020-01" db="EMBL/GenBank/DDBJ databases">
        <title>Kibdelosporangium persica a novel Actinomycetes from a hot desert in Iran.</title>
        <authorList>
            <person name="Safaei N."/>
            <person name="Zaburannyi N."/>
            <person name="Mueller R."/>
            <person name="Wink J."/>
        </authorList>
    </citation>
    <scope>NUCLEOTIDE SEQUENCE [LARGE SCALE GENOMIC DNA]</scope>
    <source>
        <strain evidence="2 3">4NS15</strain>
    </source>
</reference>
<evidence type="ECO:0000313" key="2">
    <source>
        <dbReference type="EMBL" id="NRN70290.1"/>
    </source>
</evidence>
<evidence type="ECO:0000256" key="1">
    <source>
        <dbReference type="SAM" id="MobiDB-lite"/>
    </source>
</evidence>
<feature type="region of interest" description="Disordered" evidence="1">
    <location>
        <begin position="172"/>
        <end position="219"/>
    </location>
</feature>
<name>A0ABX2FHT1_9PSEU</name>
<comment type="caution">
    <text evidence="2">The sequence shown here is derived from an EMBL/GenBank/DDBJ whole genome shotgun (WGS) entry which is preliminary data.</text>
</comment>
<dbReference type="RefSeq" id="WP_173141402.1">
    <property type="nucleotide sequence ID" value="NZ_CBCSGW010000035.1"/>
</dbReference>
<feature type="compositionally biased region" description="Basic and acidic residues" evidence="1">
    <location>
        <begin position="210"/>
        <end position="219"/>
    </location>
</feature>
<dbReference type="EMBL" id="JAAATY010000036">
    <property type="protein sequence ID" value="NRN70290.1"/>
    <property type="molecule type" value="Genomic_DNA"/>
</dbReference>
<feature type="compositionally biased region" description="Basic and acidic residues" evidence="1">
    <location>
        <begin position="172"/>
        <end position="201"/>
    </location>
</feature>
<organism evidence="2 3">
    <name type="scientific">Kibdelosporangium persicum</name>
    <dbReference type="NCBI Taxonomy" id="2698649"/>
    <lineage>
        <taxon>Bacteria</taxon>
        <taxon>Bacillati</taxon>
        <taxon>Actinomycetota</taxon>
        <taxon>Actinomycetes</taxon>
        <taxon>Pseudonocardiales</taxon>
        <taxon>Pseudonocardiaceae</taxon>
        <taxon>Kibdelosporangium</taxon>
    </lineage>
</organism>
<evidence type="ECO:0000313" key="3">
    <source>
        <dbReference type="Proteomes" id="UP000763557"/>
    </source>
</evidence>
<gene>
    <name evidence="2" type="ORF">GC106_75550</name>
</gene>
<sequence>MDLKSIADQLYALRPAEFMAARTEFVRSAKEAGDKQAATAIGKFRKPSQAAWALNLLARREPAELHRLANLGVALRDAHSRFDGESLRELSKQRHQLVRAMAAQVRSLAAEEGQKLSETVMRDIESVFAAALADPAVTEVLRAGTLSATNDLSHPEAWPEPPEPVIDEVAQRREQRAERHRQELGRARAEAQHTAEVRDRAQSALANAEQKAERAARQVEELTAELERARAAEQQASSEVREARAVFRTAEKAAERARRQLESLE</sequence>
<accession>A0ABX2FHT1</accession>
<protein>
    <recommendedName>
        <fullName evidence="4">Transposase</fullName>
    </recommendedName>
</protein>
<evidence type="ECO:0008006" key="4">
    <source>
        <dbReference type="Google" id="ProtNLM"/>
    </source>
</evidence>
<proteinExistence type="predicted"/>
<keyword evidence="3" id="KW-1185">Reference proteome</keyword>